<dbReference type="OrthoDB" id="17255at2759"/>
<dbReference type="InterPro" id="IPR005303">
    <property type="entry name" value="MOCOS_middle"/>
</dbReference>
<organism evidence="2 3">
    <name type="scientific">Seminavis robusta</name>
    <dbReference type="NCBI Taxonomy" id="568900"/>
    <lineage>
        <taxon>Eukaryota</taxon>
        <taxon>Sar</taxon>
        <taxon>Stramenopiles</taxon>
        <taxon>Ochrophyta</taxon>
        <taxon>Bacillariophyta</taxon>
        <taxon>Bacillariophyceae</taxon>
        <taxon>Bacillariophycidae</taxon>
        <taxon>Naviculales</taxon>
        <taxon>Naviculaceae</taxon>
        <taxon>Seminavis</taxon>
    </lineage>
</organism>
<dbReference type="InterPro" id="IPR005302">
    <property type="entry name" value="MoCF_Sase_C"/>
</dbReference>
<dbReference type="GO" id="GO:0003824">
    <property type="term" value="F:catalytic activity"/>
    <property type="evidence" value="ECO:0007669"/>
    <property type="project" value="InterPro"/>
</dbReference>
<evidence type="ECO:0000313" key="2">
    <source>
        <dbReference type="EMBL" id="CAB9504293.1"/>
    </source>
</evidence>
<dbReference type="Pfam" id="PF03476">
    <property type="entry name" value="MOSC_N"/>
    <property type="match status" value="1"/>
</dbReference>
<name>A0A9N8H751_9STRA</name>
<dbReference type="Pfam" id="PF03473">
    <property type="entry name" value="MOSC"/>
    <property type="match status" value="1"/>
</dbReference>
<dbReference type="SUPFAM" id="SSF50800">
    <property type="entry name" value="PK beta-barrel domain-like"/>
    <property type="match status" value="1"/>
</dbReference>
<dbReference type="InterPro" id="IPR011037">
    <property type="entry name" value="Pyrv_Knase-like_insert_dom_sf"/>
</dbReference>
<comment type="caution">
    <text evidence="2">The sequence shown here is derived from an EMBL/GenBank/DDBJ whole genome shotgun (WGS) entry which is preliminary data.</text>
</comment>
<feature type="domain" description="MOSC" evidence="1">
    <location>
        <begin position="217"/>
        <end position="367"/>
    </location>
</feature>
<dbReference type="GO" id="GO:0030151">
    <property type="term" value="F:molybdenum ion binding"/>
    <property type="evidence" value="ECO:0007669"/>
    <property type="project" value="InterPro"/>
</dbReference>
<keyword evidence="3" id="KW-1185">Reference proteome</keyword>
<dbReference type="PROSITE" id="PS51340">
    <property type="entry name" value="MOSC"/>
    <property type="match status" value="1"/>
</dbReference>
<dbReference type="PANTHER" id="PTHR14237:SF19">
    <property type="entry name" value="MITOCHONDRIAL AMIDOXIME REDUCING COMPONENT 1"/>
    <property type="match status" value="1"/>
</dbReference>
<dbReference type="AlphaFoldDB" id="A0A9N8H751"/>
<dbReference type="GO" id="GO:0030170">
    <property type="term" value="F:pyridoxal phosphate binding"/>
    <property type="evidence" value="ECO:0007669"/>
    <property type="project" value="InterPro"/>
</dbReference>
<dbReference type="SUPFAM" id="SSF141673">
    <property type="entry name" value="MOSC N-terminal domain-like"/>
    <property type="match status" value="1"/>
</dbReference>
<protein>
    <submittedName>
        <fullName evidence="2">Amidoxime reducing component</fullName>
    </submittedName>
</protein>
<reference evidence="2" key="1">
    <citation type="submission" date="2020-06" db="EMBL/GenBank/DDBJ databases">
        <authorList>
            <consortium name="Plant Systems Biology data submission"/>
        </authorList>
    </citation>
    <scope>NUCLEOTIDE SEQUENCE</scope>
    <source>
        <strain evidence="2">D6</strain>
    </source>
</reference>
<accession>A0A9N8H751</accession>
<evidence type="ECO:0000259" key="1">
    <source>
        <dbReference type="PROSITE" id="PS51340"/>
    </source>
</evidence>
<sequence>MIEVDDSLKVCLVTILLATAISVHNVGLVKLVSAVIGRLQVKRLISQQQPISSDADSDNKDASVSGIFVYPVKSLRAVSLDEARIDDNGIVGDRRFMLVMPRPVPLLGSFRPGEPTFQFVTQRQVPKLATIVATLSADCLTLSSSDDGQKKVSVQLNIDEKERPSYKARIWDDVTTVTDMGDDAANFVAGVVAKDSDAPPNAANVRLVSMSAENRRETDDKYTPNAALSWTGAAPKVGLTDGFPILIANTASLEELNRRLAKKGKEPIPMSRFRPNIVVSGAKPFEEDTWKVISIGDGVLLHIVKGCPRCKQSCTDQQTGKVSEEPLETLAEFRALGPVKENVYFAQNAIAHTVRGTLSVGAKVHVLERGEPTWDSS</sequence>
<gene>
    <name evidence="2" type="ORF">SEMRO_191_G082380.1</name>
</gene>
<dbReference type="EMBL" id="CAICTM010000190">
    <property type="protein sequence ID" value="CAB9504293.1"/>
    <property type="molecule type" value="Genomic_DNA"/>
</dbReference>
<dbReference type="Proteomes" id="UP001153069">
    <property type="component" value="Unassembled WGS sequence"/>
</dbReference>
<proteinExistence type="predicted"/>
<dbReference type="PANTHER" id="PTHR14237">
    <property type="entry name" value="MOLYBDOPTERIN COFACTOR SULFURASE MOSC"/>
    <property type="match status" value="1"/>
</dbReference>
<evidence type="ECO:0000313" key="3">
    <source>
        <dbReference type="Proteomes" id="UP001153069"/>
    </source>
</evidence>